<dbReference type="GO" id="GO:0043041">
    <property type="term" value="P:amino acid activation for nonribosomal peptide biosynthetic process"/>
    <property type="evidence" value="ECO:0007669"/>
    <property type="project" value="TreeGrafter"/>
</dbReference>
<dbReference type="InterPro" id="IPR029058">
    <property type="entry name" value="AB_hydrolase_fold"/>
</dbReference>
<dbReference type="Pfam" id="PF18563">
    <property type="entry name" value="TubC_N"/>
    <property type="match status" value="1"/>
</dbReference>
<dbReference type="InterPro" id="IPR023213">
    <property type="entry name" value="CAT-like_dom_sf"/>
</dbReference>
<dbReference type="KEGG" id="scor:J3U87_08650"/>
<dbReference type="InterPro" id="IPR041464">
    <property type="entry name" value="TubC_N"/>
</dbReference>
<dbReference type="PROSITE" id="PS50075">
    <property type="entry name" value="CARRIER"/>
    <property type="match status" value="5"/>
</dbReference>
<dbReference type="InterPro" id="IPR000873">
    <property type="entry name" value="AMP-dep_synth/lig_dom"/>
</dbReference>
<evidence type="ECO:0000259" key="4">
    <source>
        <dbReference type="PROSITE" id="PS50075"/>
    </source>
</evidence>
<dbReference type="EMBL" id="CP071793">
    <property type="protein sequence ID" value="QTD52528.1"/>
    <property type="molecule type" value="Genomic_DNA"/>
</dbReference>
<evidence type="ECO:0000313" key="5">
    <source>
        <dbReference type="EMBL" id="QTD52528.1"/>
    </source>
</evidence>
<feature type="domain" description="Carrier" evidence="4">
    <location>
        <begin position="2116"/>
        <end position="2190"/>
    </location>
</feature>
<dbReference type="Pfam" id="PF13193">
    <property type="entry name" value="AMP-binding_C"/>
    <property type="match status" value="3"/>
</dbReference>
<dbReference type="Pfam" id="PF00501">
    <property type="entry name" value="AMP-binding"/>
    <property type="match status" value="4"/>
</dbReference>
<dbReference type="InterPro" id="IPR044894">
    <property type="entry name" value="TubC_N_sf"/>
</dbReference>
<dbReference type="PROSITE" id="PS00012">
    <property type="entry name" value="PHOSPHOPANTETHEINE"/>
    <property type="match status" value="3"/>
</dbReference>
<feature type="domain" description="Carrier" evidence="4">
    <location>
        <begin position="1065"/>
        <end position="1140"/>
    </location>
</feature>
<dbReference type="Gene3D" id="3.40.50.1820">
    <property type="entry name" value="alpha/beta hydrolase"/>
    <property type="match status" value="2"/>
</dbReference>
<keyword evidence="3" id="KW-0597">Phosphoprotein</keyword>
<comment type="cofactor">
    <cofactor evidence="1">
        <name>pantetheine 4'-phosphate</name>
        <dbReference type="ChEBI" id="CHEBI:47942"/>
    </cofactor>
</comment>
<evidence type="ECO:0000256" key="3">
    <source>
        <dbReference type="ARBA" id="ARBA00022553"/>
    </source>
</evidence>
<dbReference type="InterPro" id="IPR001031">
    <property type="entry name" value="Thioesterase"/>
</dbReference>
<dbReference type="NCBIfam" id="NF003417">
    <property type="entry name" value="PRK04813.1"/>
    <property type="match status" value="4"/>
</dbReference>
<dbReference type="NCBIfam" id="TIGR01733">
    <property type="entry name" value="AA-adenyl-dom"/>
    <property type="match status" value="4"/>
</dbReference>
<dbReference type="PANTHER" id="PTHR45527">
    <property type="entry name" value="NONRIBOSOMAL PEPTIDE SYNTHETASE"/>
    <property type="match status" value="1"/>
</dbReference>
<dbReference type="Gene3D" id="1.10.1200.10">
    <property type="entry name" value="ACP-like"/>
    <property type="match status" value="4"/>
</dbReference>
<dbReference type="SUPFAM" id="SSF56801">
    <property type="entry name" value="Acetyl-CoA synthetase-like"/>
    <property type="match status" value="4"/>
</dbReference>
<dbReference type="GO" id="GO:0003824">
    <property type="term" value="F:catalytic activity"/>
    <property type="evidence" value="ECO:0007669"/>
    <property type="project" value="InterPro"/>
</dbReference>
<dbReference type="SMART" id="SM00823">
    <property type="entry name" value="PKS_PP"/>
    <property type="match status" value="5"/>
</dbReference>
<dbReference type="InterPro" id="IPR020802">
    <property type="entry name" value="TesA-like"/>
</dbReference>
<dbReference type="Gene3D" id="3.40.50.980">
    <property type="match status" value="4"/>
</dbReference>
<dbReference type="InterPro" id="IPR042099">
    <property type="entry name" value="ANL_N_sf"/>
</dbReference>
<dbReference type="Gene3D" id="3.30.300.30">
    <property type="match status" value="4"/>
</dbReference>
<dbReference type="InterPro" id="IPR020806">
    <property type="entry name" value="PKS_PP-bd"/>
</dbReference>
<keyword evidence="2" id="KW-0596">Phosphopantetheine</keyword>
<dbReference type="FunFam" id="1.10.1200.10:FF:000005">
    <property type="entry name" value="Nonribosomal peptide synthetase 1"/>
    <property type="match status" value="2"/>
</dbReference>
<dbReference type="RefSeq" id="WP_237382635.1">
    <property type="nucleotide sequence ID" value="NZ_CP071793.1"/>
</dbReference>
<dbReference type="Pfam" id="PF00975">
    <property type="entry name" value="Thioesterase"/>
    <property type="match status" value="1"/>
</dbReference>
<dbReference type="GO" id="GO:0005737">
    <property type="term" value="C:cytoplasm"/>
    <property type="evidence" value="ECO:0007669"/>
    <property type="project" value="TreeGrafter"/>
</dbReference>
<dbReference type="GO" id="GO:0031177">
    <property type="term" value="F:phosphopantetheine binding"/>
    <property type="evidence" value="ECO:0007669"/>
    <property type="project" value="InterPro"/>
</dbReference>
<dbReference type="InterPro" id="IPR006162">
    <property type="entry name" value="Ppantetheine_attach_site"/>
</dbReference>
<dbReference type="SUPFAM" id="SSF52777">
    <property type="entry name" value="CoA-dependent acyltransferases"/>
    <property type="match status" value="10"/>
</dbReference>
<dbReference type="PANTHER" id="PTHR45527:SF1">
    <property type="entry name" value="FATTY ACID SYNTHASE"/>
    <property type="match status" value="1"/>
</dbReference>
<dbReference type="PROSITE" id="PS00455">
    <property type="entry name" value="AMP_BINDING"/>
    <property type="match status" value="4"/>
</dbReference>
<dbReference type="Gene3D" id="3.30.559.10">
    <property type="entry name" value="Chloramphenicol acetyltransferase-like domain"/>
    <property type="match status" value="5"/>
</dbReference>
<accession>A0A8A4TTT4</accession>
<dbReference type="Pfam" id="PF00668">
    <property type="entry name" value="Condensation"/>
    <property type="match status" value="5"/>
</dbReference>
<feature type="domain" description="Carrier" evidence="4">
    <location>
        <begin position="4790"/>
        <end position="4865"/>
    </location>
</feature>
<dbReference type="InterPro" id="IPR036736">
    <property type="entry name" value="ACP-like_sf"/>
</dbReference>
<evidence type="ECO:0000256" key="2">
    <source>
        <dbReference type="ARBA" id="ARBA00022450"/>
    </source>
</evidence>
<dbReference type="CDD" id="cd05930">
    <property type="entry name" value="A_NRPS"/>
    <property type="match status" value="3"/>
</dbReference>
<sequence>MSQEVTALLQDCRERRIQLWVEGRKLRFKAPRGALDGELRARIAECRAQLIEALASSPSSPGGSVSSGTQAREGLQRFPLSAAQRRLWFLDALEGRALTYNIAFACVIEGPLQEEDIHHALRHIVQRHPALRTRFGAVDGEPFAEVIPEVTWRPEPLGPNDGRLDEATLIRQVADAAATHHFRLDRAPLLWVRLGRLGPDRFLMATTFHHIVADGWSGGVFLAELRSLLEARLGGGAPRLPALVRQYRDHVADRAEALRGETARNLQRYWCQALDGAPQTIPLPLCKPRGQSRDHRAGLFSFALPAEMCSAVRDLAKDCKGTPFMVLLGAFCAVLRRFGAGDDMVIGTPVAGRDHRDDRDLIGFFADTVALRVDLGGDPAFHTIVDRLRKTALGAFAHAALPFEQVVSAVGAPRSTDHNPIFQVMFAMQSDLMGHYPPSDSLPRITLLPSHPAHAHFDLTLNVYEGEGVYHCGFEYAADLLAESTVEAMGGDFRHLIAALTEAPRKPLSKLVLYSPEKRRLLAEAPNRLFAGRSGQGTAEDVLAAFRDQAARFPEATALETTDTRIDYGDLRRRIAEAAVHLRQAGVGPEVRVGLGLGRVPQQVVAMMAVLEAGGAYVPIDPGYPDARARLIAEDADLGLVLTQAGVAAAHGSLFQAMGFARQAGHPLEALGLDLWQGPASMRSGSDRLGPAQAENVAYVIYTSGTTGTPRGVSITRGGLAAFCRSARSLYGFTPSDRILQFASAGFDAAVEEIFGALTSGATLVLRDEDMIRSAAHFCEATRAHRISVLDLPTAFWHGLAADPSCLLPESVRMVIIGGERAGAEAWRDWCGRHERVALANTYGPTETCVVVTAHLRAPGQTPVAGEVPIGRPASHVRAYILDAALEPVPPGAVGQLYLGGPSLARDYHGRAASTAEAFVPNPFGDRPGSRLYRSGDLVRLDERGRILFLGRMDRQIKLRGFRIEPSEIERRLCEQEAVGQAVVLKHGDADDAYLAAYVRPATARIPADDRALHRIRQALAASLPAFMTPSAFAWVASFPLTSHGKLDERALPPATPLTEPLGAPPQGPLEESLAVIWCALLGIERVGRTDNFFQMGGHSLLVTKLMARIEKTFGKQVAMRDFFLTPTIARLAALVSDSAPSPAAGPIQPLSDRDRLPLSFSQRRLWFLAQVEEAGPAYNISGGFHMEGTLDRDALERTLMFLSERHPALRTRFPDEKGVPYAEVLDKLPTTTVIDLSAPTEAAFEAALQRLLEDEAVHRFDLARGPLFRAFLIRRSDDRHVLLLNLHHIVADGWSIDVFLHEAATCYNAFRDDPGRPAPLQPLALQYADFAAWQAQRLSGDYLRRLTRFWKRKLGDLPEAAPLPTDRLWSDRRDRGGACLAFALPQDVATRLNVLFSNHGATPFMGYLALFQLFLARLMDCRVVVVGTPVAGRHHADLEGLFGFFVNTLVLRTHVSPSHSFLDLLARVRTECIDAFAHGEMPFDLLVEELEVPRSIHRMPLAQVFFAFERESAMPSFGDLTLRPLTGQARHAKFDLDLLIREDAGQTQGLLQYSTDLFEAATIRRFATYFTCLLTAVASEPERSILDQPLWESADMQRQLADWNRTEVAYPRETTLHDAFLEVATREPDRIALEDARTGATTSYGELARCSENLAKWLRLKGLCSGDLVAVAQEPSPQWVTLLLAVIRAGGTYAALDPGTPAVRLADMVRDVSARFFVGGDRGILEGGYLGAEELLEASRCAPSEPVSLPRLDGSWPFCLVFTSGSTGKPKGVLLPHRAMLRLLFNSPFHLMGPGDRATHLYNPAFDVSNLEIFGSLLHGATLVFLPRDIITDPVAMKACLQERRINRADLPTALMDHLVSLDPDVFAGLDSLAFGGQQAESHIVARLLRTHPDLVLFNHYGPSENGVNTTSARLSGTLPDHAAVPIGVPIPNTRVYVVDDDLRPVPPGVPGYLLTGGDGLAYGYLNRPALTAAAFIPDPFSGKSGARLYHTGDRVVLRSDGNLYFLGRRDGQVKIRGFRVETGEIAAVLAGFPGIGQTAVDCRGVGRQAYLAAYFTAREPIDVEALRRHAEQRLPAYMVPSHFVALARLPMTANGKLDRAALPEPEAEDVATQAPLSATGIRLAEIWHRVLGCTCGAETRFFQAGGHSLAAVRVVALVREELGIRLPVRALFDHPRLGALADHLDALRLQTTTAWLPLKAGTRSGGDAPLSSQQERLWFLERLEHAGGAYNVTSVWRVSAALDANRLLASLEAVAQRHDILRTHWPEIEDRPRAVTRARVTLDYVYMDLTALAPDEAEAESRAMCVEAGRRPFRLAHDGPLRLLIVRTDAEAYRVALVIHHIAVDEWSSEILMQDWARLYEDPGADLAPLALQYGDYATWQRRWMQTSEAETQATWWRDHLAGIPSVCDLPLDRPRARTPHVTGADHAFVLPRELRHRVERCAREVQGTPFMVWLAAFAALLERHGAGSDIVIGTPVAQRELPGTQNLIGFFTNSLALRCDLSGDPDFVTLLARARGEVLDAFDHALLPFAEVVRAVQPTRQLAVSPLFQVLLVVLEDAAPAHDAWGGTWTPDPIAGAAAKFDLTLFLQATDGGYAAAFEYNAEIFEATTIVALAERLERLLDQVTRDMRRPLSKLQVLRETDREFLRCHGIGPASPVLAGRSAPVHVADLTERAAQVHPDSIALLDGDRGLSYSQLDQAANALATRLMDFGAEVGRPVALCMKRGAFQMVAVAAILKTGAVCLPLDADQPPARLWCMLDQAQPDLLLHDGSAPVGLMPRQGIRLQLDFETCLEGADGRHSPDVGLTAQHPAYVLFTSGSTGTPKGVVMHHGTLANLVTYQCGQSVPQPRTLQFASLAFDVSFQEIFATWAAGGTLVLPDEDHRRDPHRLLRFLNRHAVARLFLPFVALQSLVDAALEADDPHLPHLRQIITAGEQLQVGPAMRRFFHANPDMRLVNQYGPTETHVATAFALPSNPDDWDALPPIGNPIDGARAYVLDRSMMAVPPGVSGDLYLGGSIPATGYVGRARITAARFLPDPFGETPGSRMYRTGDRARFDGSGRLLFLGRTDFQVKIRGFRVEPGEVEAWLASHRDVAACAVVARETRRGMSLQAHVVPSTPQALDLGALRLWLAERLPDYMVPRHLRCVAELPLTASGKLDRRALPSLQTEVKAAPAHDAQAVRHPTIQIIAGIWCRVLDLPHVDVADHFFELGGHSLLATRVFSAIRHALGLELPIALLFEAPRLKEFAARVMAARTDGLFKAADPLEPRPVAERDRGPLSYAQQRMWFLDDLEQMGTAYLLPLVFYLDGPLDREAFGRAVDALCRRHESLRTRVVKRGGVPQAVVDAPRNGVLTYLDLGDQPDGDTRFQAEARALLRRGFQLDRDQPFRAGLFRLGPTRYGCCLVLHHIAADGWSLGILARELGIFYRGEHPPELSLNYGDFAVWQRRLCRPSRMKTTLLWARERLAHMPPSLDLHGGKPRPKRQSYEGDSLRFSISSERLSGLHRVGREHGTTLFMTLLSLYGLALSHYSGRRTFPVGTPIAGRNRSETETLIGCFINTLVLCLDVRGNPSWREFLARVRREALDVFDRQDLPFELLVDAVQPERDLAFSPIFQVFFALQNTPSIEFDLGEVVPRPIDLADDAAKYDFSLYFTETASALEGIIEYRRDLFSRAYAERFARHFADLVDALLDRPGSPPNRLPATIGAEREALVRWHSEIGSTSAMPLVPCRFASQVGAVPNRTALLTDTGQVLTYAQLDREIEGIVRRLSAGGMGRGDRVLLLMPPCVSLVASIMAAFRLGAAFVPLDPTLPTSRLRWVAEDSGASALLCRSDHPLVHEFSGQVIDLDRPPAGDLPPCPPCPLDARDAAYVIYTSGSTGNPKGVAVEHGSLAHFFEVTGRKLPLGPEDCLLAVTTPSFDISILEMLLPLVNGASVALVEHKRLTEIESVVRWARDIGITVVQGTPATWTMWLAAGWTGTPRLICGGEAMHLDLARKLCARSEQVFNAYGPTEATIWVSALDVADHLAADTDEGAIPLGLPLAGIAHYVVDADMRLQPHGTPGELLIGGPTLARGYVNRPGLTAQRFVPDCFSGERGRRLYRTGDLVVRKPDGTLAFLGRMDHQVKLRGYRIELGEIEACLLDMPEVAQAVVSLVNPPRREAFLQAHLVLKQAGKRTPDCAAYLAQRLPEYMIPARFETHEALPLSPAGKVDRTLLVRQAERSSLGANRAKGAGRPRSVREAMVVDMIAEVLGLEKVGIHDNFFELGGNSIAAMRLIARMRVAWGVEVEVALVFRHPSAAAMSAAALQSEETRIAAPVPRENTALAPLSFAQQRLWFLHLLRDLGDSYHLPSLVRLEGPLDVPALKGALIHLQQRHEALRTAFLADEDGMPMQHIVADPPLPWHELDVSDAGSAECRAFELLAEPFDFTEPGLWRAVLVRLGSDTHLLGLCFHHLIADGWSLNLFTGELVEIYRALRDGAIPSLPDLSLQPADHALWQRAHSAHFERGLAQCCRMLEGAPPMLPLPTDFPYPENGVSSAAQVWLDWDPLLVNRMERVCLDLEVTPYVLLLTAFGLAAGRLAGTEELVIGLPEANRDREEIQPLFGFFANTLALRLDFSGKPDVRTLLRRVKDNLLNALSYRHVPFDRVVEALSPPRVPGREPIFQILFSMEPQSPTVGQWSIPGVRVEDIVRSRTSTPFMMALVLATGAQSYSGMLEYRDDLFRTETASSFKDLFQRTVEALCGAGETALDEALPELPSTWPGRGDAVQGETTIPGPKAPRGAAHQVRLPRDGVELRLCEIWSDLLQRPVTDPFLDFFDLGGHSILAVRMVARLRTTFGRSVPLSEIFTEPTIAALASRLRSTAEAGPSDSVLLLNRSDRDDGEPRPAFFCVPGSGGSALYLHPLASALTEYRCFGLQSPGLDGTREPLTDIEAMAAHHIATMRSIQPEGPYFLGGHSFGGLVAFAMARMLEAQGRSVAGLVILDTALSDPPAVNPLQSEDECDWIAKLLAQTARDTGCRIDLDEARLRRCPEARRFEVVREALVEADLIPPDLDVVAVRSLFRVNAANVQAAKRPDKDPELRAPLFLVKALDGVRQADLEAWGLPPRTTEPDLGWTLYCRRAPLVREVAGDHLGMLSAKHAADTARIVADMLHTAASHVTADRQRKMEKSDMRS</sequence>
<feature type="domain" description="Carrier" evidence="4">
    <location>
        <begin position="4236"/>
        <end position="4311"/>
    </location>
</feature>
<gene>
    <name evidence="5" type="ORF">J3U87_08650</name>
</gene>
<dbReference type="SMART" id="SM00824">
    <property type="entry name" value="PKS_TE"/>
    <property type="match status" value="1"/>
</dbReference>
<evidence type="ECO:0000256" key="1">
    <source>
        <dbReference type="ARBA" id="ARBA00001957"/>
    </source>
</evidence>
<organism evidence="5 6">
    <name type="scientific">Sulfidibacter corallicola</name>
    <dbReference type="NCBI Taxonomy" id="2818388"/>
    <lineage>
        <taxon>Bacteria</taxon>
        <taxon>Pseudomonadati</taxon>
        <taxon>Acidobacteriota</taxon>
        <taxon>Holophagae</taxon>
        <taxon>Acanthopleuribacterales</taxon>
        <taxon>Acanthopleuribacteraceae</taxon>
        <taxon>Sulfidibacter</taxon>
    </lineage>
</organism>
<dbReference type="CDD" id="cd19531">
    <property type="entry name" value="LCL_NRPS-like"/>
    <property type="match status" value="5"/>
</dbReference>
<reference evidence="5" key="1">
    <citation type="submission" date="2021-03" db="EMBL/GenBank/DDBJ databases">
        <title>Acanthopleuribacteraceae sp. M133.</title>
        <authorList>
            <person name="Wang G."/>
        </authorList>
    </citation>
    <scope>NUCLEOTIDE SEQUENCE</scope>
    <source>
        <strain evidence="5">M133</strain>
    </source>
</reference>
<proteinExistence type="predicted"/>
<dbReference type="GO" id="GO:0044550">
    <property type="term" value="P:secondary metabolite biosynthetic process"/>
    <property type="evidence" value="ECO:0007669"/>
    <property type="project" value="TreeGrafter"/>
</dbReference>
<dbReference type="InterPro" id="IPR010071">
    <property type="entry name" value="AA_adenyl_dom"/>
</dbReference>
<keyword evidence="6" id="KW-1185">Reference proteome</keyword>
<dbReference type="InterPro" id="IPR025110">
    <property type="entry name" value="AMP-bd_C"/>
</dbReference>
<dbReference type="Proteomes" id="UP000663929">
    <property type="component" value="Chromosome"/>
</dbReference>
<dbReference type="InterPro" id="IPR009081">
    <property type="entry name" value="PP-bd_ACP"/>
</dbReference>
<dbReference type="Gene3D" id="3.40.50.12780">
    <property type="entry name" value="N-terminal domain of ligase-like"/>
    <property type="match status" value="2"/>
</dbReference>
<dbReference type="InterPro" id="IPR001242">
    <property type="entry name" value="Condensation_dom"/>
</dbReference>
<dbReference type="Gene3D" id="2.30.38.10">
    <property type="entry name" value="Luciferase, Domain 3"/>
    <property type="match status" value="2"/>
</dbReference>
<dbReference type="SUPFAM" id="SSF47336">
    <property type="entry name" value="ACP-like"/>
    <property type="match status" value="5"/>
</dbReference>
<dbReference type="Gene3D" id="3.30.559.30">
    <property type="entry name" value="Nonribosomal peptide synthetase, condensation domain"/>
    <property type="match status" value="5"/>
</dbReference>
<protein>
    <submittedName>
        <fullName evidence="5">Amino acid adenylation domain-containing protein</fullName>
    </submittedName>
</protein>
<dbReference type="Gene3D" id="1.10.10.1830">
    <property type="entry name" value="Non-ribosomal peptide synthase, adenylation domain"/>
    <property type="match status" value="1"/>
</dbReference>
<dbReference type="InterPro" id="IPR020845">
    <property type="entry name" value="AMP-binding_CS"/>
</dbReference>
<evidence type="ECO:0000313" key="6">
    <source>
        <dbReference type="Proteomes" id="UP000663929"/>
    </source>
</evidence>
<dbReference type="SUPFAM" id="SSF53474">
    <property type="entry name" value="alpha/beta-Hydrolases"/>
    <property type="match status" value="1"/>
</dbReference>
<feature type="domain" description="Carrier" evidence="4">
    <location>
        <begin position="3182"/>
        <end position="3257"/>
    </location>
</feature>
<name>A0A8A4TTT4_SULCO</name>
<dbReference type="Pfam" id="PF00550">
    <property type="entry name" value="PP-binding"/>
    <property type="match status" value="5"/>
</dbReference>
<dbReference type="InterPro" id="IPR045851">
    <property type="entry name" value="AMP-bd_C_sf"/>
</dbReference>